<evidence type="ECO:0000313" key="3">
    <source>
        <dbReference type="Proteomes" id="UP001150266"/>
    </source>
</evidence>
<reference evidence="2" key="1">
    <citation type="submission" date="2022-08" db="EMBL/GenBank/DDBJ databases">
        <title>A Global Phylogenomic Analysis of the Shiitake Genus Lentinula.</title>
        <authorList>
            <consortium name="DOE Joint Genome Institute"/>
            <person name="Sierra-Patev S."/>
            <person name="Min B."/>
            <person name="Naranjo-Ortiz M."/>
            <person name="Looney B."/>
            <person name="Konkel Z."/>
            <person name="Slot J.C."/>
            <person name="Sakamoto Y."/>
            <person name="Steenwyk J.L."/>
            <person name="Rokas A."/>
            <person name="Carro J."/>
            <person name="Camarero S."/>
            <person name="Ferreira P."/>
            <person name="Molpeceres G."/>
            <person name="Ruiz-Duenas F.J."/>
            <person name="Serrano A."/>
            <person name="Henrissat B."/>
            <person name="Drula E."/>
            <person name="Hughes K.W."/>
            <person name="Mata J.L."/>
            <person name="Ishikawa N.K."/>
            <person name="Vargas-Isla R."/>
            <person name="Ushijima S."/>
            <person name="Smith C.A."/>
            <person name="Ahrendt S."/>
            <person name="Andreopoulos W."/>
            <person name="He G."/>
            <person name="Labutti K."/>
            <person name="Lipzen A."/>
            <person name="Ng V."/>
            <person name="Riley R."/>
            <person name="Sandor L."/>
            <person name="Barry K."/>
            <person name="Martinez A.T."/>
            <person name="Xiao Y."/>
            <person name="Gibbons J.G."/>
            <person name="Terashima K."/>
            <person name="Grigoriev I.V."/>
            <person name="Hibbett D.S."/>
        </authorList>
    </citation>
    <scope>NUCLEOTIDE SEQUENCE</scope>
    <source>
        <strain evidence="2">JLM2183</strain>
    </source>
</reference>
<feature type="region of interest" description="Disordered" evidence="1">
    <location>
        <begin position="106"/>
        <end position="165"/>
    </location>
</feature>
<sequence>MSREPSPASLSSMSFRQSIHNITDSYRMRALSPSTSSSSNDSMDSTGSASTISTSTSFSSSSSTRDRRDTRFAPPELTVASSKSKDTHKYATKHVLIRARNANIPILLRHQKKKNTNHTVATRRRHNPHDNSDDDSEYEQSRPLSQRARKQKNKSQEQLEAEERRMLERKAELADDPLLDANLMCPDKVWCLPCHKYVQIDSRRQFYATLWYKHRGKRHGDVPLKRSAMDNKDLDVAMRGTFLDSRSTTVRAVTESPVALAVPVIDDALASNILAEMYSKAKGLRLLSLAAAALG</sequence>
<evidence type="ECO:0000313" key="2">
    <source>
        <dbReference type="EMBL" id="KAJ4480086.1"/>
    </source>
</evidence>
<organism evidence="2 3">
    <name type="scientific">Lentinula aciculospora</name>
    <dbReference type="NCBI Taxonomy" id="153920"/>
    <lineage>
        <taxon>Eukaryota</taxon>
        <taxon>Fungi</taxon>
        <taxon>Dikarya</taxon>
        <taxon>Basidiomycota</taxon>
        <taxon>Agaricomycotina</taxon>
        <taxon>Agaricomycetes</taxon>
        <taxon>Agaricomycetidae</taxon>
        <taxon>Agaricales</taxon>
        <taxon>Marasmiineae</taxon>
        <taxon>Omphalotaceae</taxon>
        <taxon>Lentinula</taxon>
    </lineage>
</organism>
<feature type="compositionally biased region" description="Basic residues" evidence="1">
    <location>
        <begin position="109"/>
        <end position="127"/>
    </location>
</feature>
<feature type="region of interest" description="Disordered" evidence="1">
    <location>
        <begin position="24"/>
        <end position="87"/>
    </location>
</feature>
<dbReference type="EMBL" id="JAOTPV010000007">
    <property type="protein sequence ID" value="KAJ4480086.1"/>
    <property type="molecule type" value="Genomic_DNA"/>
</dbReference>
<keyword evidence="3" id="KW-1185">Reference proteome</keyword>
<evidence type="ECO:0000256" key="1">
    <source>
        <dbReference type="SAM" id="MobiDB-lite"/>
    </source>
</evidence>
<proteinExistence type="predicted"/>
<protein>
    <submittedName>
        <fullName evidence="2">Uncharacterized protein</fullName>
    </submittedName>
</protein>
<dbReference type="AlphaFoldDB" id="A0A9W9DQH6"/>
<feature type="compositionally biased region" description="Basic and acidic residues" evidence="1">
    <location>
        <begin position="154"/>
        <end position="165"/>
    </location>
</feature>
<accession>A0A9W9DQH6</accession>
<gene>
    <name evidence="2" type="ORF">J3R30DRAFT_3701277</name>
</gene>
<comment type="caution">
    <text evidence="2">The sequence shown here is derived from an EMBL/GenBank/DDBJ whole genome shotgun (WGS) entry which is preliminary data.</text>
</comment>
<dbReference type="Proteomes" id="UP001150266">
    <property type="component" value="Unassembled WGS sequence"/>
</dbReference>
<dbReference type="OrthoDB" id="2855464at2759"/>
<name>A0A9W9DQH6_9AGAR</name>
<feature type="compositionally biased region" description="Low complexity" evidence="1">
    <location>
        <begin position="32"/>
        <end position="63"/>
    </location>
</feature>